<name>A0ABS9DST0_9ACTN</name>
<sequence length="143" mass="16623">MGWPMICRVAHWLKTQEPIVGVTAVAAVMVCFAFVLDLFVELDYRLAANISLLFVALLVNVFTLLYLFRSIWWKNEIGKIYLAKCLVLSAVLDHIALSLWWDLDYPFRQQIRFAIYTLGAVAYLPMLVSLLREQSRDRRRVRA</sequence>
<keyword evidence="3" id="KW-1185">Reference proteome</keyword>
<evidence type="ECO:0000313" key="2">
    <source>
        <dbReference type="EMBL" id="MCF3941309.1"/>
    </source>
</evidence>
<keyword evidence="1" id="KW-0472">Membrane</keyword>
<gene>
    <name evidence="2" type="ORF">L1892_23350</name>
</gene>
<dbReference type="RefSeq" id="WP_235726188.1">
    <property type="nucleotide sequence ID" value="NZ_JAKGCU010000038.1"/>
</dbReference>
<feature type="transmembrane region" description="Helical" evidence="1">
    <location>
        <begin position="20"/>
        <end position="40"/>
    </location>
</feature>
<reference evidence="2" key="1">
    <citation type="submission" date="2022-01" db="EMBL/GenBank/DDBJ databases">
        <title>Gordonia xiamenensis sp. nov., isolated from surface seawater in Xiamen.</title>
        <authorList>
            <person name="He Y.F."/>
        </authorList>
    </citation>
    <scope>NUCLEOTIDE SEQUENCE</scope>
    <source>
        <strain evidence="2">GW1C4-4</strain>
    </source>
</reference>
<protein>
    <submittedName>
        <fullName evidence="2">Uncharacterized protein</fullName>
    </submittedName>
</protein>
<comment type="caution">
    <text evidence="2">The sequence shown here is derived from an EMBL/GenBank/DDBJ whole genome shotgun (WGS) entry which is preliminary data.</text>
</comment>
<proteinExistence type="predicted"/>
<feature type="transmembrane region" description="Helical" evidence="1">
    <location>
        <begin position="80"/>
        <end position="101"/>
    </location>
</feature>
<keyword evidence="1" id="KW-0812">Transmembrane</keyword>
<keyword evidence="1" id="KW-1133">Transmembrane helix</keyword>
<feature type="transmembrane region" description="Helical" evidence="1">
    <location>
        <begin position="113"/>
        <end position="131"/>
    </location>
</feature>
<dbReference type="Proteomes" id="UP001108089">
    <property type="component" value="Unassembled WGS sequence"/>
</dbReference>
<dbReference type="EMBL" id="JAKGCU010000038">
    <property type="protein sequence ID" value="MCF3941309.1"/>
    <property type="molecule type" value="Genomic_DNA"/>
</dbReference>
<accession>A0ABS9DST0</accession>
<evidence type="ECO:0000256" key="1">
    <source>
        <dbReference type="SAM" id="Phobius"/>
    </source>
</evidence>
<dbReference type="Pfam" id="PF23778">
    <property type="entry name" value="Phage_holin_2"/>
    <property type="match status" value="1"/>
</dbReference>
<organism evidence="2 3">
    <name type="scientific">Gordonia tangerina</name>
    <dbReference type="NCBI Taxonomy" id="2911060"/>
    <lineage>
        <taxon>Bacteria</taxon>
        <taxon>Bacillati</taxon>
        <taxon>Actinomycetota</taxon>
        <taxon>Actinomycetes</taxon>
        <taxon>Mycobacteriales</taxon>
        <taxon>Gordoniaceae</taxon>
        <taxon>Gordonia</taxon>
    </lineage>
</organism>
<dbReference type="InterPro" id="IPR056964">
    <property type="entry name" value="Phage_holin"/>
</dbReference>
<evidence type="ECO:0000313" key="3">
    <source>
        <dbReference type="Proteomes" id="UP001108089"/>
    </source>
</evidence>
<feature type="transmembrane region" description="Helical" evidence="1">
    <location>
        <begin position="46"/>
        <end position="68"/>
    </location>
</feature>